<evidence type="ECO:0000313" key="5">
    <source>
        <dbReference type="Proteomes" id="UP000239576"/>
    </source>
</evidence>
<dbReference type="PANTHER" id="PTHR34295">
    <property type="entry name" value="BIOTIN TRANSPORTER BIOY"/>
    <property type="match status" value="1"/>
</dbReference>
<keyword evidence="3" id="KW-1133">Transmembrane helix</keyword>
<dbReference type="GO" id="GO:0005886">
    <property type="term" value="C:plasma membrane"/>
    <property type="evidence" value="ECO:0007669"/>
    <property type="project" value="UniProtKB-SubCell"/>
</dbReference>
<organism evidence="4 5">
    <name type="scientific">Stenomitos frigidus ULC18</name>
    <dbReference type="NCBI Taxonomy" id="2107698"/>
    <lineage>
        <taxon>Bacteria</taxon>
        <taxon>Bacillati</taxon>
        <taxon>Cyanobacteriota</taxon>
        <taxon>Cyanophyceae</taxon>
        <taxon>Leptolyngbyales</taxon>
        <taxon>Leptolyngbyaceae</taxon>
        <taxon>Stenomitos</taxon>
    </lineage>
</organism>
<keyword evidence="3" id="KW-0812">Transmembrane</keyword>
<sequence length="193" mass="20751">MAFSTELLWALIGLILTIGGTFLEAFVATPTLGAMRFQTHSLGVTYQFGAALLVGCLGGKNAAALSQIAYILLGLTWFPVFAQGGGFNYLKEPSFGYILGFIPGAWLCGYLAFKASAKLESLAFSCLCGLFSIHLTGIIYMAATYSLGLVNMRTGLPLQQSLMKYSLYPLPGQLAIVCAVTVVAFTLRHLMFY</sequence>
<feature type="transmembrane region" description="Helical" evidence="3">
    <location>
        <begin position="94"/>
        <end position="113"/>
    </location>
</feature>
<feature type="transmembrane region" description="Helical" evidence="3">
    <location>
        <begin position="64"/>
        <end position="82"/>
    </location>
</feature>
<keyword evidence="5" id="KW-1185">Reference proteome</keyword>
<feature type="transmembrane region" description="Helical" evidence="3">
    <location>
        <begin position="167"/>
        <end position="187"/>
    </location>
</feature>
<dbReference type="Pfam" id="PF02632">
    <property type="entry name" value="BioY"/>
    <property type="match status" value="1"/>
</dbReference>
<feature type="transmembrane region" description="Helical" evidence="3">
    <location>
        <begin position="122"/>
        <end position="147"/>
    </location>
</feature>
<dbReference type="InterPro" id="IPR003784">
    <property type="entry name" value="BioY"/>
</dbReference>
<dbReference type="Gene3D" id="1.10.1760.20">
    <property type="match status" value="1"/>
</dbReference>
<comment type="subcellular location">
    <subcellularLocation>
        <location evidence="2">Cell membrane</location>
        <topology evidence="2">Multi-pass membrane protein</topology>
    </subcellularLocation>
</comment>
<feature type="transmembrane region" description="Helical" evidence="3">
    <location>
        <begin position="40"/>
        <end position="57"/>
    </location>
</feature>
<keyword evidence="2" id="KW-0813">Transport</keyword>
<reference evidence="4 5" key="2">
    <citation type="submission" date="2018-03" db="EMBL/GenBank/DDBJ databases">
        <title>The ancient ancestry and fast evolution of plastids.</title>
        <authorList>
            <person name="Moore K.R."/>
            <person name="Magnabosco C."/>
            <person name="Momper L."/>
            <person name="Gold D.A."/>
            <person name="Bosak T."/>
            <person name="Fournier G.P."/>
        </authorList>
    </citation>
    <scope>NUCLEOTIDE SEQUENCE [LARGE SCALE GENOMIC DNA]</scope>
    <source>
        <strain evidence="4 5">ULC18</strain>
    </source>
</reference>
<comment type="similarity">
    <text evidence="1 2">Belongs to the BioY family.</text>
</comment>
<feature type="transmembrane region" description="Helical" evidence="3">
    <location>
        <begin position="7"/>
        <end position="28"/>
    </location>
</feature>
<dbReference type="Proteomes" id="UP000239576">
    <property type="component" value="Unassembled WGS sequence"/>
</dbReference>
<proteinExistence type="inferred from homology"/>
<keyword evidence="2 3" id="KW-0472">Membrane</keyword>
<evidence type="ECO:0000313" key="4">
    <source>
        <dbReference type="EMBL" id="PSB33600.1"/>
    </source>
</evidence>
<dbReference type="RefSeq" id="WP_106254962.1">
    <property type="nucleotide sequence ID" value="NZ_CAWNSW010000080.1"/>
</dbReference>
<accession>A0A2T1ELH3</accession>
<comment type="caution">
    <text evidence="4">The sequence shown here is derived from an EMBL/GenBank/DDBJ whole genome shotgun (WGS) entry which is preliminary data.</text>
</comment>
<evidence type="ECO:0000256" key="3">
    <source>
        <dbReference type="SAM" id="Phobius"/>
    </source>
</evidence>
<keyword evidence="2" id="KW-1003">Cell membrane</keyword>
<dbReference type="PANTHER" id="PTHR34295:SF1">
    <property type="entry name" value="BIOTIN TRANSPORTER BIOY"/>
    <property type="match status" value="1"/>
</dbReference>
<name>A0A2T1ELH3_9CYAN</name>
<dbReference type="OrthoDB" id="9803495at2"/>
<dbReference type="GO" id="GO:0015225">
    <property type="term" value="F:biotin transmembrane transporter activity"/>
    <property type="evidence" value="ECO:0007669"/>
    <property type="project" value="UniProtKB-UniRule"/>
</dbReference>
<dbReference type="AlphaFoldDB" id="A0A2T1ELH3"/>
<evidence type="ECO:0000256" key="2">
    <source>
        <dbReference type="PIRNR" id="PIRNR016661"/>
    </source>
</evidence>
<gene>
    <name evidence="4" type="ORF">C7B82_03685</name>
</gene>
<protein>
    <recommendedName>
        <fullName evidence="2">Biotin transporter</fullName>
    </recommendedName>
</protein>
<dbReference type="EMBL" id="PVWK01000017">
    <property type="protein sequence ID" value="PSB33600.1"/>
    <property type="molecule type" value="Genomic_DNA"/>
</dbReference>
<reference evidence="5" key="1">
    <citation type="submission" date="2018-02" db="EMBL/GenBank/DDBJ databases">
        <authorList>
            <person name="Moore K."/>
            <person name="Momper L."/>
        </authorList>
    </citation>
    <scope>NUCLEOTIDE SEQUENCE [LARGE SCALE GENOMIC DNA]</scope>
    <source>
        <strain evidence="5">ULC18</strain>
    </source>
</reference>
<evidence type="ECO:0000256" key="1">
    <source>
        <dbReference type="ARBA" id="ARBA00010692"/>
    </source>
</evidence>
<dbReference type="PIRSF" id="PIRSF016661">
    <property type="entry name" value="BioY"/>
    <property type="match status" value="1"/>
</dbReference>